<evidence type="ECO:0000313" key="4">
    <source>
        <dbReference type="Proteomes" id="UP001596297"/>
    </source>
</evidence>
<dbReference type="RefSeq" id="WP_380082576.1">
    <property type="nucleotide sequence ID" value="NZ_JBHSWD010000001.1"/>
</dbReference>
<dbReference type="CDD" id="cd06558">
    <property type="entry name" value="crotonase-like"/>
    <property type="match status" value="1"/>
</dbReference>
<dbReference type="Proteomes" id="UP001596297">
    <property type="component" value="Unassembled WGS sequence"/>
</dbReference>
<evidence type="ECO:0000256" key="1">
    <source>
        <dbReference type="ARBA" id="ARBA00005254"/>
    </source>
</evidence>
<dbReference type="SUPFAM" id="SSF52096">
    <property type="entry name" value="ClpP/crotonase"/>
    <property type="match status" value="1"/>
</dbReference>
<accession>A0ABW1YC67</accession>
<evidence type="ECO:0000256" key="2">
    <source>
        <dbReference type="RuleBase" id="RU003707"/>
    </source>
</evidence>
<evidence type="ECO:0000313" key="3">
    <source>
        <dbReference type="EMBL" id="MFC6591573.1"/>
    </source>
</evidence>
<dbReference type="InterPro" id="IPR014748">
    <property type="entry name" value="Enoyl-CoA_hydra_C"/>
</dbReference>
<organism evidence="3 4">
    <name type="scientific">Deinococcus lacus</name>
    <dbReference type="NCBI Taxonomy" id="392561"/>
    <lineage>
        <taxon>Bacteria</taxon>
        <taxon>Thermotogati</taxon>
        <taxon>Deinococcota</taxon>
        <taxon>Deinococci</taxon>
        <taxon>Deinococcales</taxon>
        <taxon>Deinococcaceae</taxon>
        <taxon>Deinococcus</taxon>
    </lineage>
</organism>
<proteinExistence type="inferred from homology"/>
<dbReference type="InterPro" id="IPR029045">
    <property type="entry name" value="ClpP/crotonase-like_dom_sf"/>
</dbReference>
<protein>
    <submittedName>
        <fullName evidence="3">Enoyl-CoA hydratase/isomerase family protein</fullName>
    </submittedName>
</protein>
<dbReference type="Gene3D" id="3.90.226.10">
    <property type="entry name" value="2-enoyl-CoA Hydratase, Chain A, domain 1"/>
    <property type="match status" value="1"/>
</dbReference>
<dbReference type="NCBIfam" id="NF005595">
    <property type="entry name" value="PRK07327.1"/>
    <property type="match status" value="1"/>
</dbReference>
<dbReference type="EMBL" id="JBHSWD010000001">
    <property type="protein sequence ID" value="MFC6591573.1"/>
    <property type="molecule type" value="Genomic_DNA"/>
</dbReference>
<sequence>MSTDLTRPGAYPGLELTLHGSGILEVVLRNDQTINSLGREAHRALAYVWRDIDQTPGVRCVLIRGEGKGFSSGGDFSMIEAMSEDFGVLTEVWKEARDLVYGVINCSKPVVSAIHGPCVGAGLAAALLADVSIAAKNARLLDGHVNLGVAAGDHAALIWPLLCGMSKAKYYLLTGESVSGEEAERIGLVSLCVEEDELLSRAWAVAHRLAAGSPTAVRWTKYALNNWLRQAGPTFDASLALEFLGFTGPDLREGVQARREKRPAQFAPDAPL</sequence>
<gene>
    <name evidence="3" type="ORF">ACFP81_05790</name>
</gene>
<keyword evidence="4" id="KW-1185">Reference proteome</keyword>
<dbReference type="InterPro" id="IPR001753">
    <property type="entry name" value="Enoyl-CoA_hydra/iso"/>
</dbReference>
<dbReference type="Gene3D" id="1.10.12.10">
    <property type="entry name" value="Lyase 2-enoyl-coa Hydratase, Chain A, domain 2"/>
    <property type="match status" value="1"/>
</dbReference>
<reference evidence="4" key="1">
    <citation type="journal article" date="2019" name="Int. J. Syst. Evol. Microbiol.">
        <title>The Global Catalogue of Microorganisms (GCM) 10K type strain sequencing project: providing services to taxonomists for standard genome sequencing and annotation.</title>
        <authorList>
            <consortium name="The Broad Institute Genomics Platform"/>
            <consortium name="The Broad Institute Genome Sequencing Center for Infectious Disease"/>
            <person name="Wu L."/>
            <person name="Ma J."/>
        </authorList>
    </citation>
    <scope>NUCLEOTIDE SEQUENCE [LARGE SCALE GENOMIC DNA]</scope>
    <source>
        <strain evidence="4">CGMCC 1.15772</strain>
    </source>
</reference>
<dbReference type="PANTHER" id="PTHR43459:SF3">
    <property type="entry name" value="ENOYL-COA HYDRATASE ECHA15 (ENOYL HYDRASE) (UNSATURATED ACYL-COA HYDRATASE) (CROTONASE)-RELATED"/>
    <property type="match status" value="1"/>
</dbReference>
<dbReference type="Pfam" id="PF00378">
    <property type="entry name" value="ECH_1"/>
    <property type="match status" value="1"/>
</dbReference>
<dbReference type="InterPro" id="IPR018376">
    <property type="entry name" value="Enoyl-CoA_hyd/isom_CS"/>
</dbReference>
<dbReference type="PANTHER" id="PTHR43459">
    <property type="entry name" value="ENOYL-COA HYDRATASE"/>
    <property type="match status" value="1"/>
</dbReference>
<dbReference type="PROSITE" id="PS00166">
    <property type="entry name" value="ENOYL_COA_HYDRATASE"/>
    <property type="match status" value="1"/>
</dbReference>
<name>A0ABW1YC67_9DEIO</name>
<comment type="caution">
    <text evidence="3">The sequence shown here is derived from an EMBL/GenBank/DDBJ whole genome shotgun (WGS) entry which is preliminary data.</text>
</comment>
<comment type="similarity">
    <text evidence="1 2">Belongs to the enoyl-CoA hydratase/isomerase family.</text>
</comment>